<dbReference type="InterPro" id="IPR000008">
    <property type="entry name" value="C2_dom"/>
</dbReference>
<feature type="region of interest" description="Disordered" evidence="1">
    <location>
        <begin position="1"/>
        <end position="50"/>
    </location>
</feature>
<evidence type="ECO:0000313" key="3">
    <source>
        <dbReference type="EMBL" id="KAJ6230380.1"/>
    </source>
</evidence>
<dbReference type="CDD" id="cd00030">
    <property type="entry name" value="C2"/>
    <property type="match status" value="1"/>
</dbReference>
<organism evidence="3 4">
    <name type="scientific">Anaeramoeba flamelloides</name>
    <dbReference type="NCBI Taxonomy" id="1746091"/>
    <lineage>
        <taxon>Eukaryota</taxon>
        <taxon>Metamonada</taxon>
        <taxon>Anaeramoebidae</taxon>
        <taxon>Anaeramoeba</taxon>
    </lineage>
</organism>
<protein>
    <submittedName>
        <fullName evidence="3">C2 domain-containing protein</fullName>
    </submittedName>
</protein>
<dbReference type="Pfam" id="PF00168">
    <property type="entry name" value="C2"/>
    <property type="match status" value="1"/>
</dbReference>
<dbReference type="Proteomes" id="UP001150062">
    <property type="component" value="Unassembled WGS sequence"/>
</dbReference>
<dbReference type="PANTHER" id="PTHR47800:SF5">
    <property type="entry name" value="FER-1-LIKE PROTEIN 6"/>
    <property type="match status" value="1"/>
</dbReference>
<keyword evidence="4" id="KW-1185">Reference proteome</keyword>
<dbReference type="Gene3D" id="2.60.40.150">
    <property type="entry name" value="C2 domain"/>
    <property type="match status" value="1"/>
</dbReference>
<name>A0ABQ8XCJ8_9EUKA</name>
<gene>
    <name evidence="3" type="ORF">M0813_07019</name>
</gene>
<dbReference type="PANTHER" id="PTHR47800">
    <property type="entry name" value="C2 DOMAIN-CONTAINING PROTEIN"/>
    <property type="match status" value="1"/>
</dbReference>
<feature type="domain" description="C2" evidence="2">
    <location>
        <begin position="78"/>
        <end position="207"/>
    </location>
</feature>
<dbReference type="SUPFAM" id="SSF49562">
    <property type="entry name" value="C2 domain (Calcium/lipid-binding domain, CaLB)"/>
    <property type="match status" value="1"/>
</dbReference>
<feature type="compositionally biased region" description="Basic and acidic residues" evidence="1">
    <location>
        <begin position="16"/>
        <end position="27"/>
    </location>
</feature>
<dbReference type="InterPro" id="IPR035892">
    <property type="entry name" value="C2_domain_sf"/>
</dbReference>
<reference evidence="3" key="1">
    <citation type="submission" date="2022-08" db="EMBL/GenBank/DDBJ databases">
        <title>Novel sulfate-reducing endosymbionts in the free-living metamonad Anaeramoeba.</title>
        <authorList>
            <person name="Jerlstrom-Hultqvist J."/>
            <person name="Cepicka I."/>
            <person name="Gallot-Lavallee L."/>
            <person name="Salas-Leiva D."/>
            <person name="Curtis B.A."/>
            <person name="Zahonova K."/>
            <person name="Pipaliya S."/>
            <person name="Dacks J."/>
            <person name="Roger A.J."/>
        </authorList>
    </citation>
    <scope>NUCLEOTIDE SEQUENCE</scope>
    <source>
        <strain evidence="3">Schooner1</strain>
    </source>
</reference>
<evidence type="ECO:0000259" key="2">
    <source>
        <dbReference type="PROSITE" id="PS50004"/>
    </source>
</evidence>
<accession>A0ABQ8XCJ8</accession>
<evidence type="ECO:0000313" key="4">
    <source>
        <dbReference type="Proteomes" id="UP001150062"/>
    </source>
</evidence>
<evidence type="ECO:0000256" key="1">
    <source>
        <dbReference type="SAM" id="MobiDB-lite"/>
    </source>
</evidence>
<dbReference type="EMBL" id="JAOAOG010000313">
    <property type="protein sequence ID" value="KAJ6230380.1"/>
    <property type="molecule type" value="Genomic_DNA"/>
</dbReference>
<dbReference type="SMART" id="SM00239">
    <property type="entry name" value="C2"/>
    <property type="match status" value="1"/>
</dbReference>
<sequence>MSSQKKEKKEKKGKHEKGTKEKKETKEKKKTQEKKEKKEKREETKKKKKELLEIGKISKKQSTIDSIDNLSRSNLTGDKNKLLLLKKKDQVPLSGKLYVRIVKAQNLPPADNSGTSDPYVICNMTHQCSTKWEFDSFYQFKTSVIKKNLNPEWKDGPNCFILQKEGDLIFNVYDHNKLGKDVVIAVGKIKINSREHLKEQGWIFPITLDVKLSDEEIEKNSKKSSKKNKKNKKKKGSKSKIAKLWVELRFESYNVQTSHAAYEIEQLEFGKPVYKIFSGDLHELVFQQSCSWMNQAKQCGIQIMDMKYGTTKTDNFFVGIWYQRIEHTHENYGFLFNQNLI</sequence>
<dbReference type="PROSITE" id="PS50004">
    <property type="entry name" value="C2"/>
    <property type="match status" value="1"/>
</dbReference>
<feature type="compositionally biased region" description="Basic and acidic residues" evidence="1">
    <location>
        <begin position="33"/>
        <end position="50"/>
    </location>
</feature>
<comment type="caution">
    <text evidence="3">The sequence shown here is derived from an EMBL/GenBank/DDBJ whole genome shotgun (WGS) entry which is preliminary data.</text>
</comment>
<proteinExistence type="predicted"/>